<evidence type="ECO:0000256" key="2">
    <source>
        <dbReference type="SAM" id="MobiDB-lite"/>
    </source>
</evidence>
<accession>A0A9R1UWM4</accession>
<name>A0A9R1UWM4_LACSA</name>
<proteinExistence type="predicted"/>
<organism evidence="3 4">
    <name type="scientific">Lactuca sativa</name>
    <name type="common">Garden lettuce</name>
    <dbReference type="NCBI Taxonomy" id="4236"/>
    <lineage>
        <taxon>Eukaryota</taxon>
        <taxon>Viridiplantae</taxon>
        <taxon>Streptophyta</taxon>
        <taxon>Embryophyta</taxon>
        <taxon>Tracheophyta</taxon>
        <taxon>Spermatophyta</taxon>
        <taxon>Magnoliopsida</taxon>
        <taxon>eudicotyledons</taxon>
        <taxon>Gunneridae</taxon>
        <taxon>Pentapetalae</taxon>
        <taxon>asterids</taxon>
        <taxon>campanulids</taxon>
        <taxon>Asterales</taxon>
        <taxon>Asteraceae</taxon>
        <taxon>Cichorioideae</taxon>
        <taxon>Cichorieae</taxon>
        <taxon>Lactucinae</taxon>
        <taxon>Lactuca</taxon>
    </lineage>
</organism>
<gene>
    <name evidence="3" type="ORF">LSAT_V11C700372310</name>
</gene>
<keyword evidence="1" id="KW-0175">Coiled coil</keyword>
<evidence type="ECO:0000256" key="1">
    <source>
        <dbReference type="SAM" id="Coils"/>
    </source>
</evidence>
<evidence type="ECO:0000313" key="3">
    <source>
        <dbReference type="EMBL" id="KAJ0195502.1"/>
    </source>
</evidence>
<dbReference type="EMBL" id="NBSK02000007">
    <property type="protein sequence ID" value="KAJ0195502.1"/>
    <property type="molecule type" value="Genomic_DNA"/>
</dbReference>
<sequence length="172" mass="18666">MPEGSLAVEASTKNRNDANAKVEKLISESQLFFDSLQAAAQKNAKTVNASVDTLTHSLEAAMTQLEVAQKAIEAANEELHTKVDTRLTQLEAELAVENKIMDDSVGDVHSILLHLLDAHDSILTVSIRRHLAEKLRPALDIFSRIEGVPETSVLPKQGGEKIPQGKADKAQP</sequence>
<comment type="caution">
    <text evidence="3">The sequence shown here is derived from an EMBL/GenBank/DDBJ whole genome shotgun (WGS) entry which is preliminary data.</text>
</comment>
<feature type="coiled-coil region" evidence="1">
    <location>
        <begin position="58"/>
        <end position="85"/>
    </location>
</feature>
<protein>
    <submittedName>
        <fullName evidence="3">Uncharacterized protein</fullName>
    </submittedName>
</protein>
<evidence type="ECO:0000313" key="4">
    <source>
        <dbReference type="Proteomes" id="UP000235145"/>
    </source>
</evidence>
<dbReference type="AlphaFoldDB" id="A0A9R1UWM4"/>
<keyword evidence="4" id="KW-1185">Reference proteome</keyword>
<dbReference type="Proteomes" id="UP000235145">
    <property type="component" value="Unassembled WGS sequence"/>
</dbReference>
<reference evidence="3 4" key="1">
    <citation type="journal article" date="2017" name="Nat. Commun.">
        <title>Genome assembly with in vitro proximity ligation data and whole-genome triplication in lettuce.</title>
        <authorList>
            <person name="Reyes-Chin-Wo S."/>
            <person name="Wang Z."/>
            <person name="Yang X."/>
            <person name="Kozik A."/>
            <person name="Arikit S."/>
            <person name="Song C."/>
            <person name="Xia L."/>
            <person name="Froenicke L."/>
            <person name="Lavelle D.O."/>
            <person name="Truco M.J."/>
            <person name="Xia R."/>
            <person name="Zhu S."/>
            <person name="Xu C."/>
            <person name="Xu H."/>
            <person name="Xu X."/>
            <person name="Cox K."/>
            <person name="Korf I."/>
            <person name="Meyers B.C."/>
            <person name="Michelmore R.W."/>
        </authorList>
    </citation>
    <scope>NUCLEOTIDE SEQUENCE [LARGE SCALE GENOMIC DNA]</scope>
    <source>
        <strain evidence="4">cv. Salinas</strain>
        <tissue evidence="3">Seedlings</tissue>
    </source>
</reference>
<feature type="region of interest" description="Disordered" evidence="2">
    <location>
        <begin position="152"/>
        <end position="172"/>
    </location>
</feature>